<keyword evidence="2" id="KW-1185">Reference proteome</keyword>
<evidence type="ECO:0008006" key="3">
    <source>
        <dbReference type="Google" id="ProtNLM"/>
    </source>
</evidence>
<sequence length="129" mass="13225">MPGIEVCLLEAMSVPGARGAALVDWTCGFALESVGERAPGGAETAAAEAAELARLVMGAAVFAENAAPVPALPVEDLIVTTRSGYHLVRFVDPGAGHSVLLHLWLDRTSGNLALARLRLEGVAGQLALA</sequence>
<accession>A0A401WC93</accession>
<organism evidence="1 2">
    <name type="scientific">Streptomyces paromomycinus</name>
    <name type="common">Streptomyces rimosus subsp. paromomycinus</name>
    <dbReference type="NCBI Taxonomy" id="92743"/>
    <lineage>
        <taxon>Bacteria</taxon>
        <taxon>Bacillati</taxon>
        <taxon>Actinomycetota</taxon>
        <taxon>Actinomycetes</taxon>
        <taxon>Kitasatosporales</taxon>
        <taxon>Streptomycetaceae</taxon>
        <taxon>Streptomyces</taxon>
    </lineage>
</organism>
<evidence type="ECO:0000313" key="1">
    <source>
        <dbReference type="EMBL" id="GCD46922.1"/>
    </source>
</evidence>
<name>A0A401WC93_STREY</name>
<reference evidence="1 2" key="1">
    <citation type="submission" date="2018-11" db="EMBL/GenBank/DDBJ databases">
        <title>Whole genome sequence of Streptomyces paromomycinus NBRC 15454(T).</title>
        <authorList>
            <person name="Komaki H."/>
            <person name="Tamura T."/>
        </authorList>
    </citation>
    <scope>NUCLEOTIDE SEQUENCE [LARGE SCALE GENOMIC DNA]</scope>
    <source>
        <strain evidence="1 2">NBRC 15454</strain>
    </source>
</reference>
<dbReference type="Gene3D" id="3.30.450.30">
    <property type="entry name" value="Dynein light chain 2a, cytoplasmic"/>
    <property type="match status" value="1"/>
</dbReference>
<protein>
    <recommendedName>
        <fullName evidence="3">Roadblock/LC7 domain-containing protein</fullName>
    </recommendedName>
</protein>
<dbReference type="AlphaFoldDB" id="A0A401WC93"/>
<dbReference type="Proteomes" id="UP000286746">
    <property type="component" value="Unassembled WGS sequence"/>
</dbReference>
<dbReference type="RefSeq" id="WP_125057155.1">
    <property type="nucleotide sequence ID" value="NZ_BHZD01000001.1"/>
</dbReference>
<gene>
    <name evidence="1" type="ORF">GKJPGBOP_06677</name>
</gene>
<dbReference type="EMBL" id="BHZD01000001">
    <property type="protein sequence ID" value="GCD46922.1"/>
    <property type="molecule type" value="Genomic_DNA"/>
</dbReference>
<comment type="caution">
    <text evidence="1">The sequence shown here is derived from an EMBL/GenBank/DDBJ whole genome shotgun (WGS) entry which is preliminary data.</text>
</comment>
<evidence type="ECO:0000313" key="2">
    <source>
        <dbReference type="Proteomes" id="UP000286746"/>
    </source>
</evidence>
<proteinExistence type="predicted"/>